<feature type="signal peptide" evidence="1">
    <location>
        <begin position="1"/>
        <end position="22"/>
    </location>
</feature>
<protein>
    <submittedName>
        <fullName evidence="2">Alpha/beta hydrolase</fullName>
    </submittedName>
</protein>
<evidence type="ECO:0000256" key="1">
    <source>
        <dbReference type="SAM" id="SignalP"/>
    </source>
</evidence>
<dbReference type="SUPFAM" id="SSF52096">
    <property type="entry name" value="ClpP/crotonase"/>
    <property type="match status" value="1"/>
</dbReference>
<keyword evidence="2" id="KW-0378">Hydrolase</keyword>
<feature type="chain" id="PRO_5046234606" evidence="1">
    <location>
        <begin position="23"/>
        <end position="298"/>
    </location>
</feature>
<evidence type="ECO:0000313" key="2">
    <source>
        <dbReference type="EMBL" id="MDP4540209.1"/>
    </source>
</evidence>
<dbReference type="GO" id="GO:0016787">
    <property type="term" value="F:hydrolase activity"/>
    <property type="evidence" value="ECO:0007669"/>
    <property type="project" value="UniProtKB-KW"/>
</dbReference>
<name>A0ABT9HA58_9SPHN</name>
<gene>
    <name evidence="2" type="ORF">Q9K01_11275</name>
</gene>
<dbReference type="Proteomes" id="UP001235664">
    <property type="component" value="Unassembled WGS sequence"/>
</dbReference>
<proteinExistence type="predicted"/>
<dbReference type="RefSeq" id="WP_305930345.1">
    <property type="nucleotide sequence ID" value="NZ_JAVAIL010000003.1"/>
</dbReference>
<keyword evidence="1" id="KW-0732">Signal</keyword>
<sequence>MLRIATFSLAALGLAGATPAAAQSLALIYLPTQPVVTWQGQAPVEPVRSQPMRAAPIRPAREQAQRFALPRPSQGQPITYSATPRDLPQWRAPVQQPRTQSFVQSHRRAARYGAMQYGPFRVVGDRVELVGETDAMSPSWFARVLADNPGLSRLEMIECPGTLDDRANLQLGRMIRKAGLSTHVPSHGSVRSGAVELFLAGIERSMDPGAEFAVHSWRDEYGREADDFSLDAPENRVYLDYYAEMGMSPQQARAFYAMTNSVPHHRARWMEAGEMGQWVDRYAKMRAPRIAYLSVRMQ</sequence>
<dbReference type="InterPro" id="IPR029045">
    <property type="entry name" value="ClpP/crotonase-like_dom_sf"/>
</dbReference>
<comment type="caution">
    <text evidence="2">The sequence shown here is derived from an EMBL/GenBank/DDBJ whole genome shotgun (WGS) entry which is preliminary data.</text>
</comment>
<keyword evidence="3" id="KW-1185">Reference proteome</keyword>
<dbReference type="EMBL" id="JAVAIL010000003">
    <property type="protein sequence ID" value="MDP4540209.1"/>
    <property type="molecule type" value="Genomic_DNA"/>
</dbReference>
<organism evidence="2 3">
    <name type="scientific">Qipengyuania benthica</name>
    <dbReference type="NCBI Taxonomy" id="3067651"/>
    <lineage>
        <taxon>Bacteria</taxon>
        <taxon>Pseudomonadati</taxon>
        <taxon>Pseudomonadota</taxon>
        <taxon>Alphaproteobacteria</taxon>
        <taxon>Sphingomonadales</taxon>
        <taxon>Erythrobacteraceae</taxon>
        <taxon>Qipengyuania</taxon>
    </lineage>
</organism>
<accession>A0ABT9HA58</accession>
<reference evidence="2 3" key="1">
    <citation type="submission" date="2023-08" db="EMBL/GenBank/DDBJ databases">
        <title>genomic of DY56.</title>
        <authorList>
            <person name="Wang Y."/>
        </authorList>
    </citation>
    <scope>NUCLEOTIDE SEQUENCE [LARGE SCALE GENOMIC DNA]</scope>
    <source>
        <strain evidence="2 3">DY56-A-20</strain>
    </source>
</reference>
<evidence type="ECO:0000313" key="3">
    <source>
        <dbReference type="Proteomes" id="UP001235664"/>
    </source>
</evidence>